<dbReference type="PANTHER" id="PTHR30087:SF1">
    <property type="entry name" value="HYPOTHETICAL CYTOSOLIC PROTEIN"/>
    <property type="match status" value="1"/>
</dbReference>
<dbReference type="PANTHER" id="PTHR30087">
    <property type="entry name" value="INNER MEMBRANE PROTEIN"/>
    <property type="match status" value="1"/>
</dbReference>
<dbReference type="Pfam" id="PF04463">
    <property type="entry name" value="2-thiour_desulf"/>
    <property type="match status" value="1"/>
</dbReference>
<evidence type="ECO:0000313" key="1">
    <source>
        <dbReference type="EMBL" id="MCQ4923582.1"/>
    </source>
</evidence>
<comment type="caution">
    <text evidence="1">The sequence shown here is derived from an EMBL/GenBank/DDBJ whole genome shotgun (WGS) entry which is preliminary data.</text>
</comment>
<dbReference type="EMBL" id="JANGAC010000007">
    <property type="protein sequence ID" value="MCQ4923582.1"/>
    <property type="molecule type" value="Genomic_DNA"/>
</dbReference>
<reference evidence="1 2" key="1">
    <citation type="submission" date="2022-06" db="EMBL/GenBank/DDBJ databases">
        <title>Isolation of gut microbiota from human fecal samples.</title>
        <authorList>
            <person name="Pamer E.G."/>
            <person name="Barat B."/>
            <person name="Waligurski E."/>
            <person name="Medina S."/>
            <person name="Paddock L."/>
            <person name="Mostad J."/>
        </authorList>
    </citation>
    <scope>NUCLEOTIDE SEQUENCE [LARGE SCALE GENOMIC DNA]</scope>
    <source>
        <strain evidence="1 2">DFI.7.95</strain>
    </source>
</reference>
<keyword evidence="2" id="KW-1185">Reference proteome</keyword>
<organism evidence="1 2">
    <name type="scientific">Tissierella carlieri</name>
    <dbReference type="NCBI Taxonomy" id="689904"/>
    <lineage>
        <taxon>Bacteria</taxon>
        <taxon>Bacillati</taxon>
        <taxon>Bacillota</taxon>
        <taxon>Tissierellia</taxon>
        <taxon>Tissierellales</taxon>
        <taxon>Tissierellaceae</taxon>
        <taxon>Tissierella</taxon>
    </lineage>
</organism>
<dbReference type="InterPro" id="IPR007553">
    <property type="entry name" value="2-thiour_desulf"/>
</dbReference>
<dbReference type="Proteomes" id="UP001524478">
    <property type="component" value="Unassembled WGS sequence"/>
</dbReference>
<gene>
    <name evidence="1" type="ORF">NE686_10820</name>
</gene>
<protein>
    <submittedName>
        <fullName evidence="1">DUF523 domain-containing protein</fullName>
    </submittedName>
</protein>
<evidence type="ECO:0000313" key="2">
    <source>
        <dbReference type="Proteomes" id="UP001524478"/>
    </source>
</evidence>
<name>A0ABT1SC86_9FIRM</name>
<accession>A0ABT1SC86</accession>
<sequence length="147" mass="15767">MYLVSSCLVGINCRYNGGNSEHKAIVELVNQGKAIPVCPEQLAGLLTPRSSCEIVTYENGDIKVISKDGRDFTKQFIEGAKKTLAIAKAIGIKKAILKSKSPSCGCGLIYDGTFSGNLIEGNGLVAELLIKNNVEVYTENNLDMLVV</sequence>
<dbReference type="RefSeq" id="WP_256311525.1">
    <property type="nucleotide sequence ID" value="NZ_JANGAC010000007.1"/>
</dbReference>
<proteinExistence type="predicted"/>